<protein>
    <submittedName>
        <fullName evidence="2">4717_t:CDS:1</fullName>
    </submittedName>
</protein>
<reference evidence="2" key="1">
    <citation type="submission" date="2021-06" db="EMBL/GenBank/DDBJ databases">
        <authorList>
            <person name="Kallberg Y."/>
            <person name="Tangrot J."/>
            <person name="Rosling A."/>
        </authorList>
    </citation>
    <scope>NUCLEOTIDE SEQUENCE</scope>
    <source>
        <strain evidence="2">IA702</strain>
    </source>
</reference>
<comment type="caution">
    <text evidence="2">The sequence shown here is derived from an EMBL/GenBank/DDBJ whole genome shotgun (WGS) entry which is preliminary data.</text>
</comment>
<proteinExistence type="predicted"/>
<evidence type="ECO:0000256" key="1">
    <source>
        <dbReference type="SAM" id="Phobius"/>
    </source>
</evidence>
<organism evidence="2 3">
    <name type="scientific">Paraglomus occultum</name>
    <dbReference type="NCBI Taxonomy" id="144539"/>
    <lineage>
        <taxon>Eukaryota</taxon>
        <taxon>Fungi</taxon>
        <taxon>Fungi incertae sedis</taxon>
        <taxon>Mucoromycota</taxon>
        <taxon>Glomeromycotina</taxon>
        <taxon>Glomeromycetes</taxon>
        <taxon>Paraglomerales</taxon>
        <taxon>Paraglomeraceae</taxon>
        <taxon>Paraglomus</taxon>
    </lineage>
</organism>
<keyword evidence="1" id="KW-1133">Transmembrane helix</keyword>
<feature type="transmembrane region" description="Helical" evidence="1">
    <location>
        <begin position="20"/>
        <end position="42"/>
    </location>
</feature>
<dbReference type="OrthoDB" id="3256745at2759"/>
<keyword evidence="3" id="KW-1185">Reference proteome</keyword>
<feature type="non-terminal residue" evidence="2">
    <location>
        <position position="1"/>
    </location>
</feature>
<keyword evidence="1" id="KW-0812">Transmembrane</keyword>
<gene>
    <name evidence="2" type="ORF">POCULU_LOCUS10933</name>
</gene>
<sequence>ELLGIIYEFDWHKAPIPACHFQALAVQFTAFVSGACAFSYTIQAYRLLFSGIQHKSTKAKWKWYYYEFIAAYSIVGTITISILAVKKNAIK</sequence>
<evidence type="ECO:0000313" key="3">
    <source>
        <dbReference type="Proteomes" id="UP000789572"/>
    </source>
</evidence>
<feature type="transmembrane region" description="Helical" evidence="1">
    <location>
        <begin position="63"/>
        <end position="85"/>
    </location>
</feature>
<accession>A0A9N9EBV3</accession>
<name>A0A9N9EBV3_9GLOM</name>
<keyword evidence="1" id="KW-0472">Membrane</keyword>
<dbReference type="EMBL" id="CAJVPJ010006658">
    <property type="protein sequence ID" value="CAG8670301.1"/>
    <property type="molecule type" value="Genomic_DNA"/>
</dbReference>
<feature type="non-terminal residue" evidence="2">
    <location>
        <position position="91"/>
    </location>
</feature>
<dbReference type="Proteomes" id="UP000789572">
    <property type="component" value="Unassembled WGS sequence"/>
</dbReference>
<evidence type="ECO:0000313" key="2">
    <source>
        <dbReference type="EMBL" id="CAG8670301.1"/>
    </source>
</evidence>
<dbReference type="AlphaFoldDB" id="A0A9N9EBV3"/>